<dbReference type="AlphaFoldDB" id="A0A929B919"/>
<keyword evidence="4" id="KW-0804">Transcription</keyword>
<dbReference type="Proteomes" id="UP000598360">
    <property type="component" value="Unassembled WGS sequence"/>
</dbReference>
<evidence type="ECO:0000313" key="8">
    <source>
        <dbReference type="EMBL" id="MBE9375497.1"/>
    </source>
</evidence>
<dbReference type="SUPFAM" id="SSF48498">
    <property type="entry name" value="Tetracyclin repressor-like, C-terminal domain"/>
    <property type="match status" value="1"/>
</dbReference>
<keyword evidence="2" id="KW-0805">Transcription regulation</keyword>
<dbReference type="InterPro" id="IPR036271">
    <property type="entry name" value="Tet_transcr_reg_TetR-rel_C_sf"/>
</dbReference>
<evidence type="ECO:0000256" key="1">
    <source>
        <dbReference type="ARBA" id="ARBA00022491"/>
    </source>
</evidence>
<dbReference type="InterPro" id="IPR009057">
    <property type="entry name" value="Homeodomain-like_sf"/>
</dbReference>
<sequence>MDHVVTTKRLSARGGGTRESGGSQRRAELLAIAAELFATRGFLATTVREIADEAGILSGSLYHHFDSKESMADEILRGFLEPQRRAYQQVLREATDPRTALAELVRQSFRALQDNHAAIAIFQNESKYLAQYERFGYLRKAANEFERTWTRVLQDGQREGVFRADLDVKLTYRFIRDMVWTSVHWYNPKGKLAAETIAEQYIRILCEGIVQPE</sequence>
<keyword evidence="3 5" id="KW-0238">DNA-binding</keyword>
<evidence type="ECO:0000256" key="4">
    <source>
        <dbReference type="ARBA" id="ARBA00023163"/>
    </source>
</evidence>
<accession>A0A929B919</accession>
<dbReference type="Gene3D" id="1.10.10.60">
    <property type="entry name" value="Homeodomain-like"/>
    <property type="match status" value="1"/>
</dbReference>
<dbReference type="PANTHER" id="PTHR30055">
    <property type="entry name" value="HTH-TYPE TRANSCRIPTIONAL REGULATOR RUTR"/>
    <property type="match status" value="1"/>
</dbReference>
<evidence type="ECO:0000256" key="6">
    <source>
        <dbReference type="SAM" id="MobiDB-lite"/>
    </source>
</evidence>
<dbReference type="InterPro" id="IPR041490">
    <property type="entry name" value="KstR2_TetR_C"/>
</dbReference>
<dbReference type="PROSITE" id="PS50977">
    <property type="entry name" value="HTH_TETR_2"/>
    <property type="match status" value="1"/>
</dbReference>
<feature type="DNA-binding region" description="H-T-H motif" evidence="5">
    <location>
        <begin position="46"/>
        <end position="65"/>
    </location>
</feature>
<evidence type="ECO:0000313" key="9">
    <source>
        <dbReference type="Proteomes" id="UP000598360"/>
    </source>
</evidence>
<proteinExistence type="predicted"/>
<comment type="caution">
    <text evidence="8">The sequence shown here is derived from an EMBL/GenBank/DDBJ whole genome shotgun (WGS) entry which is preliminary data.</text>
</comment>
<evidence type="ECO:0000259" key="7">
    <source>
        <dbReference type="PROSITE" id="PS50977"/>
    </source>
</evidence>
<dbReference type="Pfam" id="PF00440">
    <property type="entry name" value="TetR_N"/>
    <property type="match status" value="1"/>
</dbReference>
<dbReference type="PANTHER" id="PTHR30055:SF175">
    <property type="entry name" value="HTH-TYPE TRANSCRIPTIONAL REPRESSOR KSTR2"/>
    <property type="match status" value="1"/>
</dbReference>
<dbReference type="PRINTS" id="PR00455">
    <property type="entry name" value="HTHTETR"/>
</dbReference>
<evidence type="ECO:0000256" key="5">
    <source>
        <dbReference type="PROSITE-ProRule" id="PRU00335"/>
    </source>
</evidence>
<feature type="domain" description="HTH tetR-type" evidence="7">
    <location>
        <begin position="23"/>
        <end position="83"/>
    </location>
</feature>
<feature type="region of interest" description="Disordered" evidence="6">
    <location>
        <begin position="1"/>
        <end position="24"/>
    </location>
</feature>
<dbReference type="GO" id="GO:0000976">
    <property type="term" value="F:transcription cis-regulatory region binding"/>
    <property type="evidence" value="ECO:0007669"/>
    <property type="project" value="TreeGrafter"/>
</dbReference>
<keyword evidence="1" id="KW-0678">Repressor</keyword>
<gene>
    <name evidence="8" type="ORF">IQ251_13675</name>
</gene>
<dbReference type="GO" id="GO:0003700">
    <property type="term" value="F:DNA-binding transcription factor activity"/>
    <property type="evidence" value="ECO:0007669"/>
    <property type="project" value="TreeGrafter"/>
</dbReference>
<keyword evidence="9" id="KW-1185">Reference proteome</keyword>
<evidence type="ECO:0000256" key="2">
    <source>
        <dbReference type="ARBA" id="ARBA00023015"/>
    </source>
</evidence>
<protein>
    <submittedName>
        <fullName evidence="8">TetR family transcriptional regulator</fullName>
    </submittedName>
</protein>
<dbReference type="Gene3D" id="1.10.357.10">
    <property type="entry name" value="Tetracycline Repressor, domain 2"/>
    <property type="match status" value="1"/>
</dbReference>
<dbReference type="EMBL" id="JADEYC010000021">
    <property type="protein sequence ID" value="MBE9375497.1"/>
    <property type="molecule type" value="Genomic_DNA"/>
</dbReference>
<dbReference type="Pfam" id="PF17932">
    <property type="entry name" value="TetR_C_24"/>
    <property type="match status" value="1"/>
</dbReference>
<dbReference type="SUPFAM" id="SSF46689">
    <property type="entry name" value="Homeodomain-like"/>
    <property type="match status" value="1"/>
</dbReference>
<evidence type="ECO:0000256" key="3">
    <source>
        <dbReference type="ARBA" id="ARBA00023125"/>
    </source>
</evidence>
<dbReference type="InterPro" id="IPR050109">
    <property type="entry name" value="HTH-type_TetR-like_transc_reg"/>
</dbReference>
<dbReference type="InterPro" id="IPR001647">
    <property type="entry name" value="HTH_TetR"/>
</dbReference>
<organism evidence="8 9">
    <name type="scientific">Saccharopolyspora montiporae</name>
    <dbReference type="NCBI Taxonomy" id="2781240"/>
    <lineage>
        <taxon>Bacteria</taxon>
        <taxon>Bacillati</taxon>
        <taxon>Actinomycetota</taxon>
        <taxon>Actinomycetes</taxon>
        <taxon>Pseudonocardiales</taxon>
        <taxon>Pseudonocardiaceae</taxon>
        <taxon>Saccharopolyspora</taxon>
    </lineage>
</organism>
<name>A0A929B919_9PSEU</name>
<reference evidence="8" key="1">
    <citation type="submission" date="2020-10" db="EMBL/GenBank/DDBJ databases">
        <title>Diversity and distribution of actinomycetes associated with coral in the coast of Hainan.</title>
        <authorList>
            <person name="Li F."/>
        </authorList>
    </citation>
    <scope>NUCLEOTIDE SEQUENCE</scope>
    <source>
        <strain evidence="8">HNM0983</strain>
    </source>
</reference>